<dbReference type="InterPro" id="IPR017871">
    <property type="entry name" value="ABC_transporter-like_CS"/>
</dbReference>
<accession>A0ABR8PVA2</accession>
<dbReference type="SMART" id="SM00382">
    <property type="entry name" value="AAA"/>
    <property type="match status" value="1"/>
</dbReference>
<keyword evidence="3" id="KW-0547">Nucleotide-binding</keyword>
<proteinExistence type="inferred from homology"/>
<dbReference type="Pfam" id="PF00005">
    <property type="entry name" value="ABC_tran"/>
    <property type="match status" value="1"/>
</dbReference>
<dbReference type="PROSITE" id="PS50893">
    <property type="entry name" value="ABC_TRANSPORTER_2"/>
    <property type="match status" value="1"/>
</dbReference>
<dbReference type="PROSITE" id="PS00211">
    <property type="entry name" value="ABC_TRANSPORTER_1"/>
    <property type="match status" value="1"/>
</dbReference>
<dbReference type="GO" id="GO:0005524">
    <property type="term" value="F:ATP binding"/>
    <property type="evidence" value="ECO:0007669"/>
    <property type="project" value="UniProtKB-KW"/>
</dbReference>
<dbReference type="InterPro" id="IPR027417">
    <property type="entry name" value="P-loop_NTPase"/>
</dbReference>
<name>A0ABR8PVA2_9CLOT</name>
<dbReference type="InterPro" id="IPR003593">
    <property type="entry name" value="AAA+_ATPase"/>
</dbReference>
<evidence type="ECO:0000256" key="4">
    <source>
        <dbReference type="ARBA" id="ARBA00022840"/>
    </source>
</evidence>
<dbReference type="SUPFAM" id="SSF52540">
    <property type="entry name" value="P-loop containing nucleoside triphosphate hydrolases"/>
    <property type="match status" value="1"/>
</dbReference>
<comment type="caution">
    <text evidence="6">The sequence shown here is derived from an EMBL/GenBank/DDBJ whole genome shotgun (WGS) entry which is preliminary data.</text>
</comment>
<dbReference type="InterPro" id="IPR003439">
    <property type="entry name" value="ABC_transporter-like_ATP-bd"/>
</dbReference>
<keyword evidence="4 6" id="KW-0067">ATP-binding</keyword>
<evidence type="ECO:0000256" key="1">
    <source>
        <dbReference type="ARBA" id="ARBA00005417"/>
    </source>
</evidence>
<protein>
    <submittedName>
        <fullName evidence="6">ATP-binding cassette domain-containing protein</fullName>
    </submittedName>
</protein>
<gene>
    <name evidence="6" type="ORF">H9661_12035</name>
</gene>
<evidence type="ECO:0000256" key="2">
    <source>
        <dbReference type="ARBA" id="ARBA00022448"/>
    </source>
</evidence>
<dbReference type="PANTHER" id="PTHR43335">
    <property type="entry name" value="ABC TRANSPORTER, ATP-BINDING PROTEIN"/>
    <property type="match status" value="1"/>
</dbReference>
<dbReference type="RefSeq" id="WP_191769012.1">
    <property type="nucleotide sequence ID" value="NZ_JACSRA010000018.1"/>
</dbReference>
<keyword evidence="2" id="KW-0813">Transport</keyword>
<evidence type="ECO:0000256" key="3">
    <source>
        <dbReference type="ARBA" id="ARBA00022741"/>
    </source>
</evidence>
<dbReference type="EMBL" id="JACSRA010000018">
    <property type="protein sequence ID" value="MBD7912089.1"/>
    <property type="molecule type" value="Genomic_DNA"/>
</dbReference>
<comment type="similarity">
    <text evidence="1">Belongs to the ABC transporter superfamily.</text>
</comment>
<dbReference type="Proteomes" id="UP000627781">
    <property type="component" value="Unassembled WGS sequence"/>
</dbReference>
<evidence type="ECO:0000313" key="6">
    <source>
        <dbReference type="EMBL" id="MBD7912089.1"/>
    </source>
</evidence>
<organism evidence="6 7">
    <name type="scientific">Clostridium cibarium</name>
    <dbReference type="NCBI Taxonomy" id="2762247"/>
    <lineage>
        <taxon>Bacteria</taxon>
        <taxon>Bacillati</taxon>
        <taxon>Bacillota</taxon>
        <taxon>Clostridia</taxon>
        <taxon>Eubacteriales</taxon>
        <taxon>Clostridiaceae</taxon>
        <taxon>Clostridium</taxon>
    </lineage>
</organism>
<feature type="domain" description="ABC transporter" evidence="5">
    <location>
        <begin position="7"/>
        <end position="213"/>
    </location>
</feature>
<evidence type="ECO:0000259" key="5">
    <source>
        <dbReference type="PROSITE" id="PS50893"/>
    </source>
</evidence>
<evidence type="ECO:0000313" key="7">
    <source>
        <dbReference type="Proteomes" id="UP000627781"/>
    </source>
</evidence>
<sequence>MKDTNVIEIKNLSKIIQGVKILNDINIDIKEGNIYGIIGTNGSGKSMLFKAICGLINSTDGEIKVFNEVIKDGNFPKETGVIIESPGFLQQYSGFKNLKILANINNKISDDDIKNTISLVGLNPNDKRPVKKYSLGMKQRLGIAQAIMEKPKLLILDEPMNALDSDGIDLVRKLLLQLKEESVTILLTSHNNEDIDTLCDHIYKMDCGTLKDIS</sequence>
<reference evidence="6 7" key="1">
    <citation type="submission" date="2020-08" db="EMBL/GenBank/DDBJ databases">
        <title>A Genomic Blueprint of the Chicken Gut Microbiome.</title>
        <authorList>
            <person name="Gilroy R."/>
            <person name="Ravi A."/>
            <person name="Getino M."/>
            <person name="Pursley I."/>
            <person name="Horton D.L."/>
            <person name="Alikhan N.-F."/>
            <person name="Baker D."/>
            <person name="Gharbi K."/>
            <person name="Hall N."/>
            <person name="Watson M."/>
            <person name="Adriaenssens E.M."/>
            <person name="Foster-Nyarko E."/>
            <person name="Jarju S."/>
            <person name="Secka A."/>
            <person name="Antonio M."/>
            <person name="Oren A."/>
            <person name="Chaudhuri R."/>
            <person name="La Ragione R.M."/>
            <person name="Hildebrand F."/>
            <person name="Pallen M.J."/>
        </authorList>
    </citation>
    <scope>NUCLEOTIDE SEQUENCE [LARGE SCALE GENOMIC DNA]</scope>
    <source>
        <strain evidence="6 7">Sa3CVN1</strain>
    </source>
</reference>
<dbReference type="PANTHER" id="PTHR43335:SF4">
    <property type="entry name" value="ABC TRANSPORTER, ATP-BINDING PROTEIN"/>
    <property type="match status" value="1"/>
</dbReference>
<dbReference type="Gene3D" id="3.40.50.300">
    <property type="entry name" value="P-loop containing nucleotide triphosphate hydrolases"/>
    <property type="match status" value="1"/>
</dbReference>
<keyword evidence="7" id="KW-1185">Reference proteome</keyword>